<dbReference type="RefSeq" id="WP_353294819.1">
    <property type="nucleotide sequence ID" value="NZ_BAABWH010000004.1"/>
</dbReference>
<gene>
    <name evidence="1" type="ORF">NBRC116585_18680</name>
</gene>
<proteinExistence type="predicted"/>
<sequence length="143" mass="15592">MLSWLPEHIQKPVASIPTTGQPHSCVRRAADVLATLIRDALLDGQHENAFALAGVRDVLNGLSKPSDSLRRRAESDAYDFIADYTESQAQAGVRKQVMADLRLVSTVLAATDIARKQESASGQLCSYARVEEIIGSIYAKNPR</sequence>
<dbReference type="Proteomes" id="UP001481413">
    <property type="component" value="Unassembled WGS sequence"/>
</dbReference>
<keyword evidence="2" id="KW-1185">Reference proteome</keyword>
<evidence type="ECO:0000313" key="1">
    <source>
        <dbReference type="EMBL" id="GAA6145750.1"/>
    </source>
</evidence>
<evidence type="ECO:0000313" key="2">
    <source>
        <dbReference type="Proteomes" id="UP001481413"/>
    </source>
</evidence>
<accession>A0ABQ0A024</accession>
<protein>
    <submittedName>
        <fullName evidence="1">Uncharacterized protein</fullName>
    </submittedName>
</protein>
<dbReference type="EMBL" id="BAABWH010000004">
    <property type="protein sequence ID" value="GAA6145750.1"/>
    <property type="molecule type" value="Genomic_DNA"/>
</dbReference>
<name>A0ABQ0A024_9GAMM</name>
<comment type="caution">
    <text evidence="1">The sequence shown here is derived from an EMBL/GenBank/DDBJ whole genome shotgun (WGS) entry which is preliminary data.</text>
</comment>
<reference evidence="1 2" key="1">
    <citation type="submission" date="2024-04" db="EMBL/GenBank/DDBJ databases">
        <title>Draft genome sequence of Thalassolituus maritimus NBRC 116585.</title>
        <authorList>
            <person name="Miyakawa T."/>
            <person name="Kusuya Y."/>
            <person name="Miura T."/>
        </authorList>
    </citation>
    <scope>NUCLEOTIDE SEQUENCE [LARGE SCALE GENOMIC DNA]</scope>
    <source>
        <strain evidence="1 2">5NW40-0001</strain>
    </source>
</reference>
<organism evidence="1 2">
    <name type="scientific">Thalassolituus maritimus</name>
    <dbReference type="NCBI Taxonomy" id="484498"/>
    <lineage>
        <taxon>Bacteria</taxon>
        <taxon>Pseudomonadati</taxon>
        <taxon>Pseudomonadota</taxon>
        <taxon>Gammaproteobacteria</taxon>
        <taxon>Oceanospirillales</taxon>
        <taxon>Oceanospirillaceae</taxon>
        <taxon>Thalassolituus</taxon>
    </lineage>
</organism>